<dbReference type="AlphaFoldDB" id="A0A016W1S6"/>
<name>A0A016W1S6_9BILA</name>
<reference evidence="2" key="1">
    <citation type="journal article" date="2015" name="Nat. Genet.">
        <title>The genome and transcriptome of the zoonotic hookworm Ancylostoma ceylanicum identify infection-specific gene families.</title>
        <authorList>
            <person name="Schwarz E.M."/>
            <person name="Hu Y."/>
            <person name="Antoshechkin I."/>
            <person name="Miller M.M."/>
            <person name="Sternberg P.W."/>
            <person name="Aroian R.V."/>
        </authorList>
    </citation>
    <scope>NUCLEOTIDE SEQUENCE</scope>
    <source>
        <strain evidence="2">HY135</strain>
    </source>
</reference>
<evidence type="ECO:0000313" key="2">
    <source>
        <dbReference type="Proteomes" id="UP000024635"/>
    </source>
</evidence>
<protein>
    <submittedName>
        <fullName evidence="1">Uncharacterized protein</fullName>
    </submittedName>
</protein>
<accession>A0A016W1S6</accession>
<dbReference type="Proteomes" id="UP000024635">
    <property type="component" value="Unassembled WGS sequence"/>
</dbReference>
<dbReference type="OrthoDB" id="5865092at2759"/>
<comment type="caution">
    <text evidence="1">The sequence shown here is derived from an EMBL/GenBank/DDBJ whole genome shotgun (WGS) entry which is preliminary data.</text>
</comment>
<proteinExistence type="predicted"/>
<dbReference type="EMBL" id="JARK01001338">
    <property type="protein sequence ID" value="EYC33570.1"/>
    <property type="molecule type" value="Genomic_DNA"/>
</dbReference>
<organism evidence="1 2">
    <name type="scientific">Ancylostoma ceylanicum</name>
    <dbReference type="NCBI Taxonomy" id="53326"/>
    <lineage>
        <taxon>Eukaryota</taxon>
        <taxon>Metazoa</taxon>
        <taxon>Ecdysozoa</taxon>
        <taxon>Nematoda</taxon>
        <taxon>Chromadorea</taxon>
        <taxon>Rhabditida</taxon>
        <taxon>Rhabditina</taxon>
        <taxon>Rhabditomorpha</taxon>
        <taxon>Strongyloidea</taxon>
        <taxon>Ancylostomatidae</taxon>
        <taxon>Ancylostomatinae</taxon>
        <taxon>Ancylostoma</taxon>
    </lineage>
</organism>
<evidence type="ECO:0000313" key="1">
    <source>
        <dbReference type="EMBL" id="EYC33570.1"/>
    </source>
</evidence>
<sequence>MVGENSFAHLQKCPREETRPLICVGAMILRIRLISSHPRPRWGMLGERHAYGSKGHLEVTSRSISSKMSCKTTETSRYLGKDHTYRKKNCWPPEWSYSGRLHNTPTIHVQSLSKRVDGLLVRFHGVAASESRRDLLDSPTWSIFSPPLSPRSRNGSAALESVYLFEKECMIGHSLKAAPTEILAFEKAWKTPNSGSKSQITKPLTKDFVFT</sequence>
<gene>
    <name evidence="1" type="primary">Acey_s0002.g867</name>
    <name evidence="1" type="ORF">Y032_0002g867</name>
</gene>
<keyword evidence="2" id="KW-1185">Reference proteome</keyword>